<evidence type="ECO:0000313" key="11">
    <source>
        <dbReference type="Proteomes" id="UP001151071"/>
    </source>
</evidence>
<dbReference type="InterPro" id="IPR001242">
    <property type="entry name" value="Condensation_dom"/>
</dbReference>
<dbReference type="SUPFAM" id="SSF56801">
    <property type="entry name" value="Acetyl-CoA synthetase-like"/>
    <property type="match status" value="2"/>
</dbReference>
<dbReference type="PANTHER" id="PTHR45527">
    <property type="entry name" value="NONRIBOSOMAL PEPTIDE SYNTHETASE"/>
    <property type="match status" value="1"/>
</dbReference>
<keyword evidence="6" id="KW-0677">Repeat</keyword>
<dbReference type="InterPro" id="IPR036736">
    <property type="entry name" value="ACP-like_sf"/>
</dbReference>
<dbReference type="Pfam" id="PF00501">
    <property type="entry name" value="AMP-binding"/>
    <property type="match status" value="2"/>
</dbReference>
<protein>
    <submittedName>
        <fullName evidence="10">Amino acid adenylation domain-containing protein</fullName>
    </submittedName>
</protein>
<dbReference type="FunFam" id="3.40.50.980:FF:000001">
    <property type="entry name" value="Non-ribosomal peptide synthetase"/>
    <property type="match status" value="1"/>
</dbReference>
<comment type="similarity">
    <text evidence="2">Belongs to the ATP-dependent AMP-binding enzyme family.</text>
</comment>
<dbReference type="GO" id="GO:0031177">
    <property type="term" value="F:phosphopantetheine binding"/>
    <property type="evidence" value="ECO:0007669"/>
    <property type="project" value="InterPro"/>
</dbReference>
<dbReference type="PROSITE" id="PS00455">
    <property type="entry name" value="AMP_BINDING"/>
    <property type="match status" value="2"/>
</dbReference>
<dbReference type="NCBIfam" id="NF003417">
    <property type="entry name" value="PRK04813.1"/>
    <property type="match status" value="2"/>
</dbReference>
<dbReference type="Pfam" id="PF00668">
    <property type="entry name" value="Condensation"/>
    <property type="match status" value="2"/>
</dbReference>
<dbReference type="GO" id="GO:0016874">
    <property type="term" value="F:ligase activity"/>
    <property type="evidence" value="ECO:0007669"/>
    <property type="project" value="UniProtKB-KW"/>
</dbReference>
<gene>
    <name evidence="10" type="ORF">O3V59_20870</name>
</gene>
<dbReference type="CDD" id="cd19531">
    <property type="entry name" value="LCL_NRPS-like"/>
    <property type="match status" value="2"/>
</dbReference>
<organism evidence="10 11">
    <name type="scientific">Brevibacillus thermoruber</name>
    <dbReference type="NCBI Taxonomy" id="33942"/>
    <lineage>
        <taxon>Bacteria</taxon>
        <taxon>Bacillati</taxon>
        <taxon>Bacillota</taxon>
        <taxon>Bacilli</taxon>
        <taxon>Bacillales</taxon>
        <taxon>Paenibacillaceae</taxon>
        <taxon>Brevibacillus</taxon>
    </lineage>
</organism>
<dbReference type="Pfam" id="PF00550">
    <property type="entry name" value="PP-binding"/>
    <property type="match status" value="2"/>
</dbReference>
<sequence length="2074" mass="235365">MTGLLDYDAFVASLESVLARHEVLRANFFEEDGRPFQIVDASKKSNLELVSLSGLPYESARQTALQAMAEDARIPFDLTSDPLYRFTLYHLADNRHLFYYNVHHIVWDGWSNYVFQSDLLKKYNDMTGGTDCEAQEGREGHVIQYSDYVCWQNAFIDSPVYREQMDFWKKQLATEPPSIKLMANQKKTRPDSHDGAVSMFRIPNELLEQLKAFCKQHHTTPFMAMLSLFTLLIYRLSQEKDIAIGTTSAGRNHAKLEGLIGFFVNTLVIRNEIREGSSFAELVQQVSDTAVKAFSYGDVPFDKVVEELQPHRSVNRQPLFQYMFSFQDFSFEFDHGKNLTVSEPVPLHNQTAKFDLTLFIERSGDEYIGKWEYRTDLYQEETIERFSSHFLQLCRGVLEQPFIPVEQVPVMSETEKRFMIHTFNETACEFPDVALHEWFEAQAKRTPDNIAAEYEGECLTYKELDEKANQLAHLLREKGVTVDTPVGVCMERSLELIVSIMGILKAGGAYLPIDTEVPWERAYAILRDAQASICLTQPGTSLQEGTDIELLSYLLHESLLDGYPVTKPDVSVTPENLVSIYYTSGSTGKPKGVSNTHKGWVNRMNWMQNKHRLKAHEVVLQKTILTFDDSAVEIFWPLTVGAKIAFLPKGAHRDPVSIIEYAIKHNVSLLQFVPSMLKMVLEQITPLQRRQLTNLRIVVSSGEALHADVVRSFYERMPGKLFNTWGATEVSIDSTCYDCEPEPENGSEIVSVGRPIDNNRIYVLDKFLEPVPPGVPGDLYIAGIGLARGYINNPERTSQSFIPDPFYPGECMYRTGDRGYFKPDGNIMFLGRQDNQIKLRGMRVELGEIETTLRSIDGVSGAVVIVHKTESDVQYLAAYYTSAKGSIPPGALKHELKKVLPEYMVPSYYVQVQAFPLNANGKIDRQQLPKPTERDLASAGAYVAPKNDREQAILSIWREKLGVQKTGVQDNFFELGGHSLLAVQIISEINKKCGSKLYVKDLFENPTVETLAGVLERRATSDANSPVTQAADRDQQFPLSDSQKRVWFLDQLYQDTKYNMPLVLKFHGSADAERLRDCLNQLIARHESLRTAFRNKNGEPVQIILPQADISLQVEEWGEQELQRIVRRETSIPFDLAAAPLARARLVKGKSADVLILVFHHIICDGWSLKVIKEELLKLYGGEETFLDDQPVQYVDYLLRHNHFINQAEYQDQLSYWIKKFDGEIPLLQLPMNRRRKREGEVENETLRTALSPKVSADIKAFSQQRRVTPFMTMLSVFGLLLSRLSQQNDLVIGTPVVNRNSSELEQSVGLYLNTLPLRLVLDQHAAYRDVLDQTKQTVLEAFANQDIPFEKIVEVVNPNRNLNQNPLFDVLINYRNFEETKTSVTQNMLVEEIEQDEIESKFFMTLYIEETSSGFQLALAYQNHLFEKARMQEFLNQFVHLLKQAIQSPDLAVGSFSLVTPEAKRILPDPAGSLRTIKFPRITRNIKHWSEQIPQQIAVEDAGTSYTYRQLFQDSMQIANGLRRRGVKSGDVVALYGDRSYEMVAAMIGVHLADAVFMNLDTQLPVKRMESMLQSANPRLMLTAGPLQPTHQGTESKLPAYKVSELISDKTEENEGFAPEEACGYAYIFFTSGTTGEPKGILGTHNGLAHFLDWQRNQFAVTPADRSAQLTNSTFDVFLRDVFLPLTSGATLVIPSRQETEIVDWLAENRITLLHAVPSLADHWLSQSKNVKHLHTLRHIFFAGEPLTGALVRSWRKVTDAQINNFYGQTETTLAKCFHIVPEEFCEEVIPIGKPIPDTQLLVVNQQNQLCGVGEPGEIVVRTPYRTAGYLDKQAGPFTPNFFRPQDDDRLYRTGDLGLYRPDGSLEIMGRADDQIKIRGVRIHKNEIAAAILRQTDAKQCVIMDTMEAGQIQLHAYIVMEGKRKLHSELLRKQLRHELPLAMIPNRFVQIDEVPVTKNGKVDRKKLAAMRAAEAGNENDHLQNPVEGELKKIWLELLPVSSIGASSNFFECGGHSLLMVKMIARISERLGYEASLMEIFEHPTIRELAACLQKKKKKSDLPIQKVTRVRQKL</sequence>
<keyword evidence="7" id="KW-0045">Antibiotic biosynthesis</keyword>
<dbReference type="GO" id="GO:0072330">
    <property type="term" value="P:monocarboxylic acid biosynthetic process"/>
    <property type="evidence" value="ECO:0007669"/>
    <property type="project" value="UniProtKB-ARBA"/>
</dbReference>
<dbReference type="Gene3D" id="3.30.559.30">
    <property type="entry name" value="Nonribosomal peptide synthetase, condensation domain"/>
    <property type="match status" value="2"/>
</dbReference>
<dbReference type="InterPro" id="IPR020806">
    <property type="entry name" value="PKS_PP-bd"/>
</dbReference>
<dbReference type="InterPro" id="IPR045851">
    <property type="entry name" value="AMP-bd_C_sf"/>
</dbReference>
<dbReference type="FunFam" id="1.10.1200.10:FF:000005">
    <property type="entry name" value="Nonribosomal peptide synthetase 1"/>
    <property type="match status" value="1"/>
</dbReference>
<name>A0A9X3TUP1_9BACL</name>
<dbReference type="NCBIfam" id="TIGR01733">
    <property type="entry name" value="AA-adenyl-dom"/>
    <property type="match status" value="2"/>
</dbReference>
<evidence type="ECO:0000259" key="9">
    <source>
        <dbReference type="PROSITE" id="PS50075"/>
    </source>
</evidence>
<keyword evidence="11" id="KW-1185">Reference proteome</keyword>
<keyword evidence="4" id="KW-0597">Phosphoprotein</keyword>
<evidence type="ECO:0000313" key="10">
    <source>
        <dbReference type="EMBL" id="MDA5110799.1"/>
    </source>
</evidence>
<dbReference type="InterPro" id="IPR000873">
    <property type="entry name" value="AMP-dep_synth/lig_dom"/>
</dbReference>
<dbReference type="Gene3D" id="3.40.50.12780">
    <property type="entry name" value="N-terminal domain of ligase-like"/>
    <property type="match status" value="2"/>
</dbReference>
<dbReference type="PROSITE" id="PS50075">
    <property type="entry name" value="CARRIER"/>
    <property type="match status" value="2"/>
</dbReference>
<dbReference type="PROSITE" id="PS00012">
    <property type="entry name" value="PHOSPHOPANTETHEINE"/>
    <property type="match status" value="2"/>
</dbReference>
<dbReference type="Pfam" id="PF13193">
    <property type="entry name" value="AMP-binding_C"/>
    <property type="match status" value="1"/>
</dbReference>
<feature type="domain" description="Carrier" evidence="9">
    <location>
        <begin position="1982"/>
        <end position="2057"/>
    </location>
</feature>
<dbReference type="GO" id="GO:0008610">
    <property type="term" value="P:lipid biosynthetic process"/>
    <property type="evidence" value="ECO:0007669"/>
    <property type="project" value="UniProtKB-ARBA"/>
</dbReference>
<dbReference type="Gene3D" id="1.10.1200.10">
    <property type="entry name" value="ACP-like"/>
    <property type="match status" value="2"/>
</dbReference>
<dbReference type="GO" id="GO:0044550">
    <property type="term" value="P:secondary metabolite biosynthetic process"/>
    <property type="evidence" value="ECO:0007669"/>
    <property type="project" value="UniProtKB-ARBA"/>
</dbReference>
<evidence type="ECO:0000256" key="3">
    <source>
        <dbReference type="ARBA" id="ARBA00022450"/>
    </source>
</evidence>
<evidence type="ECO:0000256" key="7">
    <source>
        <dbReference type="ARBA" id="ARBA00023194"/>
    </source>
</evidence>
<dbReference type="GO" id="GO:0017000">
    <property type="term" value="P:antibiotic biosynthetic process"/>
    <property type="evidence" value="ECO:0007669"/>
    <property type="project" value="UniProtKB-KW"/>
</dbReference>
<dbReference type="EMBL" id="JAPYYP010000043">
    <property type="protein sequence ID" value="MDA5110799.1"/>
    <property type="molecule type" value="Genomic_DNA"/>
</dbReference>
<dbReference type="SUPFAM" id="SSF52777">
    <property type="entry name" value="CoA-dependent acyltransferases"/>
    <property type="match status" value="4"/>
</dbReference>
<evidence type="ECO:0000256" key="8">
    <source>
        <dbReference type="ARBA" id="ARBA00023268"/>
    </source>
</evidence>
<dbReference type="SMART" id="SM00823">
    <property type="entry name" value="PKS_PP"/>
    <property type="match status" value="2"/>
</dbReference>
<dbReference type="SUPFAM" id="SSF47336">
    <property type="entry name" value="ACP-like"/>
    <property type="match status" value="2"/>
</dbReference>
<evidence type="ECO:0000256" key="6">
    <source>
        <dbReference type="ARBA" id="ARBA00022737"/>
    </source>
</evidence>
<keyword evidence="5" id="KW-0436">Ligase</keyword>
<accession>A0A9X3TUP1</accession>
<feature type="domain" description="Carrier" evidence="9">
    <location>
        <begin position="944"/>
        <end position="1019"/>
    </location>
</feature>
<proteinExistence type="inferred from homology"/>
<reference evidence="10" key="1">
    <citation type="submission" date="2022-12" db="EMBL/GenBank/DDBJ databases">
        <title>Draft genome sequence of the thermophilic strain Brevibacillus thermoruber HT42, isolated from Los Humeros, Puebla, Mexico, with biotechnological potential.</title>
        <authorList>
            <person name="Lara Sanchez J."/>
            <person name="Solis Palacios R."/>
            <person name="Bustos Baena A.S."/>
            <person name="Ruz Baez A.E."/>
            <person name="Espinosa Luna G."/>
            <person name="Oliart Ros R.M."/>
        </authorList>
    </citation>
    <scope>NUCLEOTIDE SEQUENCE</scope>
    <source>
        <strain evidence="10">HT42</strain>
    </source>
</reference>
<dbReference type="FunFam" id="1.10.1200.10:FF:000016">
    <property type="entry name" value="Non-ribosomal peptide synthase"/>
    <property type="match status" value="1"/>
</dbReference>
<dbReference type="InterPro" id="IPR020845">
    <property type="entry name" value="AMP-binding_CS"/>
</dbReference>
<dbReference type="Gene3D" id="3.30.300.30">
    <property type="match status" value="2"/>
</dbReference>
<keyword evidence="3" id="KW-0596">Phosphopantetheine</keyword>
<dbReference type="GO" id="GO:0005829">
    <property type="term" value="C:cytosol"/>
    <property type="evidence" value="ECO:0007669"/>
    <property type="project" value="TreeGrafter"/>
</dbReference>
<dbReference type="InterPro" id="IPR023213">
    <property type="entry name" value="CAT-like_dom_sf"/>
</dbReference>
<dbReference type="Proteomes" id="UP001151071">
    <property type="component" value="Unassembled WGS sequence"/>
</dbReference>
<dbReference type="CDD" id="cd05930">
    <property type="entry name" value="A_NRPS"/>
    <property type="match status" value="2"/>
</dbReference>
<dbReference type="Gene3D" id="3.30.559.10">
    <property type="entry name" value="Chloramphenicol acetyltransferase-like domain"/>
    <property type="match status" value="2"/>
</dbReference>
<evidence type="ECO:0000256" key="1">
    <source>
        <dbReference type="ARBA" id="ARBA00001957"/>
    </source>
</evidence>
<dbReference type="FunFam" id="3.30.300.30:FF:000010">
    <property type="entry name" value="Enterobactin synthetase component F"/>
    <property type="match status" value="1"/>
</dbReference>
<keyword evidence="8" id="KW-0511">Multifunctional enzyme</keyword>
<dbReference type="GO" id="GO:0043041">
    <property type="term" value="P:amino acid activation for nonribosomal peptide biosynthetic process"/>
    <property type="evidence" value="ECO:0007669"/>
    <property type="project" value="TreeGrafter"/>
</dbReference>
<dbReference type="InterPro" id="IPR042099">
    <property type="entry name" value="ANL_N_sf"/>
</dbReference>
<dbReference type="InterPro" id="IPR006162">
    <property type="entry name" value="Ppantetheine_attach_site"/>
</dbReference>
<evidence type="ECO:0000256" key="5">
    <source>
        <dbReference type="ARBA" id="ARBA00022598"/>
    </source>
</evidence>
<dbReference type="InterPro" id="IPR025110">
    <property type="entry name" value="AMP-bd_C"/>
</dbReference>
<comment type="cofactor">
    <cofactor evidence="1">
        <name>pantetheine 4'-phosphate</name>
        <dbReference type="ChEBI" id="CHEBI:47942"/>
    </cofactor>
</comment>
<dbReference type="FunFam" id="3.40.50.12780:FF:000012">
    <property type="entry name" value="Non-ribosomal peptide synthetase"/>
    <property type="match status" value="1"/>
</dbReference>
<evidence type="ECO:0000256" key="4">
    <source>
        <dbReference type="ARBA" id="ARBA00022553"/>
    </source>
</evidence>
<evidence type="ECO:0000256" key="2">
    <source>
        <dbReference type="ARBA" id="ARBA00006432"/>
    </source>
</evidence>
<dbReference type="PANTHER" id="PTHR45527:SF1">
    <property type="entry name" value="FATTY ACID SYNTHASE"/>
    <property type="match status" value="1"/>
</dbReference>
<comment type="caution">
    <text evidence="10">The sequence shown here is derived from an EMBL/GenBank/DDBJ whole genome shotgun (WGS) entry which is preliminary data.</text>
</comment>
<dbReference type="InterPro" id="IPR010071">
    <property type="entry name" value="AA_adenyl_dom"/>
</dbReference>
<dbReference type="FunFam" id="2.30.38.10:FF:000001">
    <property type="entry name" value="Non-ribosomal peptide synthetase PvdI"/>
    <property type="match status" value="1"/>
</dbReference>
<dbReference type="InterPro" id="IPR009081">
    <property type="entry name" value="PP-bd_ACP"/>
</dbReference>